<dbReference type="Gene3D" id="1.10.10.60">
    <property type="entry name" value="Homeodomain-like"/>
    <property type="match status" value="2"/>
</dbReference>
<dbReference type="SUPFAM" id="SSF51215">
    <property type="entry name" value="Regulatory protein AraC"/>
    <property type="match status" value="1"/>
</dbReference>
<evidence type="ECO:0000313" key="6">
    <source>
        <dbReference type="Proteomes" id="UP001240164"/>
    </source>
</evidence>
<dbReference type="SMART" id="SM00342">
    <property type="entry name" value="HTH_ARAC"/>
    <property type="match status" value="1"/>
</dbReference>
<evidence type="ECO:0000256" key="1">
    <source>
        <dbReference type="ARBA" id="ARBA00023015"/>
    </source>
</evidence>
<feature type="domain" description="HTH araC/xylS-type" evidence="4">
    <location>
        <begin position="168"/>
        <end position="265"/>
    </location>
</feature>
<organism evidence="5 6">
    <name type="scientific">Acinetobacter calcoaceticus</name>
    <dbReference type="NCBI Taxonomy" id="471"/>
    <lineage>
        <taxon>Bacteria</taxon>
        <taxon>Pseudomonadati</taxon>
        <taxon>Pseudomonadota</taxon>
        <taxon>Gammaproteobacteria</taxon>
        <taxon>Moraxellales</taxon>
        <taxon>Moraxellaceae</taxon>
        <taxon>Acinetobacter</taxon>
        <taxon>Acinetobacter calcoaceticus/baumannii complex</taxon>
    </lineage>
</organism>
<dbReference type="AlphaFoldDB" id="A0ABD5AJP5"/>
<keyword evidence="2" id="KW-0238">DNA-binding</keyword>
<keyword evidence="3" id="KW-0804">Transcription</keyword>
<evidence type="ECO:0000259" key="4">
    <source>
        <dbReference type="PROSITE" id="PS01124"/>
    </source>
</evidence>
<reference evidence="5 6" key="1">
    <citation type="submission" date="2023-07" db="EMBL/GenBank/DDBJ databases">
        <title>Sorghum-associated microbial communities from plants grown in Nebraska, USA.</title>
        <authorList>
            <person name="Schachtman D."/>
        </authorList>
    </citation>
    <scope>NUCLEOTIDE SEQUENCE [LARGE SCALE GENOMIC DNA]</scope>
    <source>
        <strain evidence="5 6">CC146</strain>
    </source>
</reference>
<sequence length="268" mass="30095">MSRPVHQVDPLCSRMVGTEALSLLTEHSFPRHSHDHLGIGIITSGAQRSWSLVGHVEAGPGDVIIVNPGEIHDGIPLDGPRAWQMVYIQPEILKQELAAEGRSADAVLQPLVRDRLLGQCLLRLFNEMSLPVAENTALEEMLLFSLMHVSRYHMLSERYQHARCSSAQRAKEYLDDMSEHAVTLGELASLCDLSRFQLLRSFSREIGITPHAYLLQRRVCHARRYLLEGDTLIEAALRAGFADQSHMTRAFVRQLGITPSRYQKAILS</sequence>
<dbReference type="InterPro" id="IPR009057">
    <property type="entry name" value="Homeodomain-like_sf"/>
</dbReference>
<comment type="caution">
    <text evidence="5">The sequence shown here is derived from an EMBL/GenBank/DDBJ whole genome shotgun (WGS) entry which is preliminary data.</text>
</comment>
<dbReference type="SUPFAM" id="SSF46689">
    <property type="entry name" value="Homeodomain-like"/>
    <property type="match status" value="2"/>
</dbReference>
<dbReference type="GO" id="GO:0003677">
    <property type="term" value="F:DNA binding"/>
    <property type="evidence" value="ECO:0007669"/>
    <property type="project" value="UniProtKB-KW"/>
</dbReference>
<dbReference type="PANTHER" id="PTHR46796:SF2">
    <property type="entry name" value="TRANSCRIPTIONAL REGULATORY PROTEIN"/>
    <property type="match status" value="1"/>
</dbReference>
<dbReference type="PANTHER" id="PTHR46796">
    <property type="entry name" value="HTH-TYPE TRANSCRIPTIONAL ACTIVATOR RHAS-RELATED"/>
    <property type="match status" value="1"/>
</dbReference>
<dbReference type="InterPro" id="IPR037923">
    <property type="entry name" value="HTH-like"/>
</dbReference>
<evidence type="ECO:0000313" key="5">
    <source>
        <dbReference type="EMBL" id="MDP9802722.1"/>
    </source>
</evidence>
<dbReference type="InterPro" id="IPR018060">
    <property type="entry name" value="HTH_AraC"/>
</dbReference>
<accession>A0ABD5AJP5</accession>
<name>A0ABD5AJP5_ACICA</name>
<dbReference type="InterPro" id="IPR003313">
    <property type="entry name" value="AraC-bd"/>
</dbReference>
<evidence type="ECO:0000256" key="2">
    <source>
        <dbReference type="ARBA" id="ARBA00023125"/>
    </source>
</evidence>
<dbReference type="GO" id="GO:0006355">
    <property type="term" value="P:regulation of DNA-templated transcription"/>
    <property type="evidence" value="ECO:0007669"/>
    <property type="project" value="UniProtKB-ARBA"/>
</dbReference>
<dbReference type="Pfam" id="PF02311">
    <property type="entry name" value="AraC_binding"/>
    <property type="match status" value="1"/>
</dbReference>
<dbReference type="Proteomes" id="UP001240164">
    <property type="component" value="Unassembled WGS sequence"/>
</dbReference>
<dbReference type="InterPro" id="IPR050204">
    <property type="entry name" value="AraC_XylS_family_regulators"/>
</dbReference>
<proteinExistence type="predicted"/>
<dbReference type="Pfam" id="PF12833">
    <property type="entry name" value="HTH_18"/>
    <property type="match status" value="1"/>
</dbReference>
<evidence type="ECO:0000256" key="3">
    <source>
        <dbReference type="ARBA" id="ARBA00023163"/>
    </source>
</evidence>
<gene>
    <name evidence="5" type="ORF">J2771_000976</name>
</gene>
<keyword evidence="1" id="KW-0805">Transcription regulation</keyword>
<dbReference type="EMBL" id="JAUSQP010000001">
    <property type="protein sequence ID" value="MDP9802722.1"/>
    <property type="molecule type" value="Genomic_DNA"/>
</dbReference>
<dbReference type="PROSITE" id="PS01124">
    <property type="entry name" value="HTH_ARAC_FAMILY_2"/>
    <property type="match status" value="1"/>
</dbReference>
<protein>
    <submittedName>
        <fullName evidence="5">AraC-like DNA-binding protein</fullName>
    </submittedName>
</protein>